<dbReference type="InterPro" id="IPR004556">
    <property type="entry name" value="HemK-like"/>
</dbReference>
<dbReference type="InterPro" id="IPR007848">
    <property type="entry name" value="Small_mtfrase_dom"/>
</dbReference>
<evidence type="ECO:0000256" key="3">
    <source>
        <dbReference type="ARBA" id="ARBA00022679"/>
    </source>
</evidence>
<evidence type="ECO:0000259" key="6">
    <source>
        <dbReference type="Pfam" id="PF05175"/>
    </source>
</evidence>
<proteinExistence type="predicted"/>
<keyword evidence="4" id="KW-0949">S-adenosyl-L-methionine</keyword>
<name>A0ABT0IFJ0_9ACTN</name>
<dbReference type="NCBIfam" id="TIGR00536">
    <property type="entry name" value="hemK_fam"/>
    <property type="match status" value="1"/>
</dbReference>
<dbReference type="Proteomes" id="UP001522868">
    <property type="component" value="Unassembled WGS sequence"/>
</dbReference>
<keyword evidence="8" id="KW-1185">Reference proteome</keyword>
<gene>
    <name evidence="7" type="ORF">M1O15_22410</name>
</gene>
<dbReference type="EMBL" id="JALPTH010000023">
    <property type="protein sequence ID" value="MCK8680098.1"/>
    <property type="molecule type" value="Genomic_DNA"/>
</dbReference>
<evidence type="ECO:0000256" key="1">
    <source>
        <dbReference type="ARBA" id="ARBA00012771"/>
    </source>
</evidence>
<dbReference type="RefSeq" id="WP_248635906.1">
    <property type="nucleotide sequence ID" value="NZ_JALPTH010000023.1"/>
</dbReference>
<dbReference type="InterPro" id="IPR029063">
    <property type="entry name" value="SAM-dependent_MTases_sf"/>
</dbReference>
<dbReference type="InterPro" id="IPR050320">
    <property type="entry name" value="N5-glutamine_MTase"/>
</dbReference>
<evidence type="ECO:0000313" key="8">
    <source>
        <dbReference type="Proteomes" id="UP001522868"/>
    </source>
</evidence>
<dbReference type="EC" id="2.1.1.297" evidence="1"/>
<dbReference type="PANTHER" id="PTHR18895">
    <property type="entry name" value="HEMK METHYLTRANSFERASE"/>
    <property type="match status" value="1"/>
</dbReference>
<keyword evidence="2" id="KW-0489">Methyltransferase</keyword>
<keyword evidence="3" id="KW-0808">Transferase</keyword>
<evidence type="ECO:0000313" key="7">
    <source>
        <dbReference type="EMBL" id="MCK8680098.1"/>
    </source>
</evidence>
<comment type="caution">
    <text evidence="7">The sequence shown here is derived from an EMBL/GenBank/DDBJ whole genome shotgun (WGS) entry which is preliminary data.</text>
</comment>
<dbReference type="SUPFAM" id="SSF53335">
    <property type="entry name" value="S-adenosyl-L-methionine-dependent methyltransferases"/>
    <property type="match status" value="1"/>
</dbReference>
<accession>A0ABT0IFJ0</accession>
<protein>
    <recommendedName>
        <fullName evidence="1">peptide chain release factor N(5)-glutamine methyltransferase</fullName>
        <ecNumber evidence="1">2.1.1.297</ecNumber>
    </recommendedName>
</protein>
<evidence type="ECO:0000256" key="5">
    <source>
        <dbReference type="ARBA" id="ARBA00048391"/>
    </source>
</evidence>
<comment type="catalytic activity">
    <reaction evidence="5">
        <text>L-glutaminyl-[peptide chain release factor] + S-adenosyl-L-methionine = N(5)-methyl-L-glutaminyl-[peptide chain release factor] + S-adenosyl-L-homocysteine + H(+)</text>
        <dbReference type="Rhea" id="RHEA:42896"/>
        <dbReference type="Rhea" id="RHEA-COMP:10271"/>
        <dbReference type="Rhea" id="RHEA-COMP:10272"/>
        <dbReference type="ChEBI" id="CHEBI:15378"/>
        <dbReference type="ChEBI" id="CHEBI:30011"/>
        <dbReference type="ChEBI" id="CHEBI:57856"/>
        <dbReference type="ChEBI" id="CHEBI:59789"/>
        <dbReference type="ChEBI" id="CHEBI:61891"/>
        <dbReference type="EC" id="2.1.1.297"/>
    </reaction>
</comment>
<dbReference type="PANTHER" id="PTHR18895:SF74">
    <property type="entry name" value="MTRF1L RELEASE FACTOR GLUTAMINE METHYLTRANSFERASE"/>
    <property type="match status" value="1"/>
</dbReference>
<reference evidence="7 8" key="1">
    <citation type="submission" date="2022-04" db="EMBL/GenBank/DDBJ databases">
        <title>Streptomyces sp. nov. LCR6-01 isolated from Lichen of Dirinaria sp.</title>
        <authorList>
            <person name="Kanchanasin P."/>
            <person name="Tanasupawat S."/>
            <person name="Phongsopitanun W."/>
        </authorList>
    </citation>
    <scope>NUCLEOTIDE SEQUENCE [LARGE SCALE GENOMIC DNA]</scope>
    <source>
        <strain evidence="7 8">LCR6-01</strain>
    </source>
</reference>
<dbReference type="NCBIfam" id="TIGR03704">
    <property type="entry name" value="PrmC_rel_meth"/>
    <property type="match status" value="1"/>
</dbReference>
<dbReference type="Gene3D" id="3.40.50.150">
    <property type="entry name" value="Vaccinia Virus protein VP39"/>
    <property type="match status" value="1"/>
</dbReference>
<dbReference type="Gene3D" id="1.10.8.10">
    <property type="entry name" value="DNA helicase RuvA subunit, C-terminal domain"/>
    <property type="match status" value="1"/>
</dbReference>
<sequence>MSVPQPSPESSAAALRPHRETTVSALRTAGCVFAEEEAELLLSAARTVRELHAMVARRASGRPLEHVVGWAEFRGLRISVDEGVFVPRRRTEFLVDRAAALAPAAGAVVVDLCCGSGALGAALAAGLHRPELHASDIDPAAVRCARRNIAAPGSVHLGDLFAPLPPRLRGRVDVLLANVPYVPTGEVELLPAEARAHEARVALDGGRDGLDVLRRVAVEAAEWLAPGGSLLFETSERQVPAATAIVTAGGLVASVETCEDLWATVVVGTRRAADDRT</sequence>
<evidence type="ECO:0000256" key="2">
    <source>
        <dbReference type="ARBA" id="ARBA00022603"/>
    </source>
</evidence>
<dbReference type="InterPro" id="IPR022446">
    <property type="entry name" value="MeTrfrase_put"/>
</dbReference>
<dbReference type="Pfam" id="PF05175">
    <property type="entry name" value="MTS"/>
    <property type="match status" value="1"/>
</dbReference>
<evidence type="ECO:0000256" key="4">
    <source>
        <dbReference type="ARBA" id="ARBA00022691"/>
    </source>
</evidence>
<feature type="domain" description="Methyltransferase small" evidence="6">
    <location>
        <begin position="91"/>
        <end position="203"/>
    </location>
</feature>
<organism evidence="7 8">
    <name type="scientific">Streptomyces lichenis</name>
    <dbReference type="NCBI Taxonomy" id="2306967"/>
    <lineage>
        <taxon>Bacteria</taxon>
        <taxon>Bacillati</taxon>
        <taxon>Actinomycetota</taxon>
        <taxon>Actinomycetes</taxon>
        <taxon>Kitasatosporales</taxon>
        <taxon>Streptomycetaceae</taxon>
        <taxon>Streptomyces</taxon>
    </lineage>
</organism>